<feature type="compositionally biased region" description="Basic and acidic residues" evidence="1">
    <location>
        <begin position="417"/>
        <end position="458"/>
    </location>
</feature>
<keyword evidence="2" id="KW-0472">Membrane</keyword>
<gene>
    <name evidence="3" type="ORF">FHS44_008022</name>
</gene>
<name>A0A7W7QW85_9ACTN</name>
<dbReference type="Proteomes" id="UP000552644">
    <property type="component" value="Unassembled WGS sequence"/>
</dbReference>
<evidence type="ECO:0000313" key="4">
    <source>
        <dbReference type="Proteomes" id="UP000552644"/>
    </source>
</evidence>
<feature type="transmembrane region" description="Helical" evidence="2">
    <location>
        <begin position="136"/>
        <end position="154"/>
    </location>
</feature>
<proteinExistence type="predicted"/>
<dbReference type="EMBL" id="JACHJP010000018">
    <property type="protein sequence ID" value="MBB4920870.1"/>
    <property type="molecule type" value="Genomic_DNA"/>
</dbReference>
<evidence type="ECO:0000256" key="2">
    <source>
        <dbReference type="SAM" id="Phobius"/>
    </source>
</evidence>
<keyword evidence="2" id="KW-1133">Transmembrane helix</keyword>
<organism evidence="3 4">
    <name type="scientific">Streptosporangium saharense</name>
    <dbReference type="NCBI Taxonomy" id="1706840"/>
    <lineage>
        <taxon>Bacteria</taxon>
        <taxon>Bacillati</taxon>
        <taxon>Actinomycetota</taxon>
        <taxon>Actinomycetes</taxon>
        <taxon>Streptosporangiales</taxon>
        <taxon>Streptosporangiaceae</taxon>
        <taxon>Streptosporangium</taxon>
    </lineage>
</organism>
<dbReference type="RefSeq" id="WP_184725599.1">
    <property type="nucleotide sequence ID" value="NZ_JACHJP010000018.1"/>
</dbReference>
<dbReference type="AlphaFoldDB" id="A0A7W7QW85"/>
<evidence type="ECO:0000256" key="1">
    <source>
        <dbReference type="SAM" id="MobiDB-lite"/>
    </source>
</evidence>
<feature type="region of interest" description="Disordered" evidence="1">
    <location>
        <begin position="417"/>
        <end position="472"/>
    </location>
</feature>
<sequence>MSVTDQELAAELRELAGHPCLAARQDQLHDLADAVIDPGEAERWCEIDLFAAFSPDDTILTEAQQERGRRFGLGAAVGPALVFVPIFITWLGLMMATGAYGDVLDTGGPEAARRPFLEMWQQGFDGRLPEFFKFDNIALCTLAAIFCLILWTVLENVTKNRKEDAAERDLATLRVRLRAALTRASLLLGAVRLSSPARFGAELSKAAADIGSVGTMARKVHTELVEALTLTLEATRKTTDALTASALDVRDGVELLGKQLAAVNSTCDDLTTVVARASAMIDSAGTKTGQAVTKAGNQLSTTISQTTLDMRRSFNDELVRSMRSVQGTVSGLDSRIDKLVDATKSIGYAVDRAALSIDAVGSSTEKAVDLLGERVNDTLLGTTEEFRRTFGGTGAEIKEALEGWSATTEARLSRVERLAARAGSRSEDSRASSRPGDDPRVGARAGDDSRAGSRSDDSRAEDDQDVRRRAAW</sequence>
<accession>A0A7W7QW85</accession>
<protein>
    <submittedName>
        <fullName evidence="3">Uncharacterized protein</fullName>
    </submittedName>
</protein>
<comment type="caution">
    <text evidence="3">The sequence shown here is derived from an EMBL/GenBank/DDBJ whole genome shotgun (WGS) entry which is preliminary data.</text>
</comment>
<keyword evidence="2" id="KW-0812">Transmembrane</keyword>
<keyword evidence="4" id="KW-1185">Reference proteome</keyword>
<evidence type="ECO:0000313" key="3">
    <source>
        <dbReference type="EMBL" id="MBB4920870.1"/>
    </source>
</evidence>
<reference evidence="3 4" key="1">
    <citation type="submission" date="2020-08" db="EMBL/GenBank/DDBJ databases">
        <title>Genomic Encyclopedia of Type Strains, Phase III (KMG-III): the genomes of soil and plant-associated and newly described type strains.</title>
        <authorList>
            <person name="Whitman W."/>
        </authorList>
    </citation>
    <scope>NUCLEOTIDE SEQUENCE [LARGE SCALE GENOMIC DNA]</scope>
    <source>
        <strain evidence="3 4">CECT 8840</strain>
    </source>
</reference>
<feature type="transmembrane region" description="Helical" evidence="2">
    <location>
        <begin position="71"/>
        <end position="93"/>
    </location>
</feature>